<evidence type="ECO:0000313" key="2">
    <source>
        <dbReference type="Proteomes" id="UP000053989"/>
    </source>
</evidence>
<organism evidence="1 2">
    <name type="scientific">Scleroderma citrinum Foug A</name>
    <dbReference type="NCBI Taxonomy" id="1036808"/>
    <lineage>
        <taxon>Eukaryota</taxon>
        <taxon>Fungi</taxon>
        <taxon>Dikarya</taxon>
        <taxon>Basidiomycota</taxon>
        <taxon>Agaricomycotina</taxon>
        <taxon>Agaricomycetes</taxon>
        <taxon>Agaricomycetidae</taxon>
        <taxon>Boletales</taxon>
        <taxon>Sclerodermatineae</taxon>
        <taxon>Sclerodermataceae</taxon>
        <taxon>Scleroderma</taxon>
    </lineage>
</organism>
<name>A0A0C3B0U5_9AGAM</name>
<dbReference type="EMBL" id="KN822004">
    <property type="protein sequence ID" value="KIM70892.1"/>
    <property type="molecule type" value="Genomic_DNA"/>
</dbReference>
<sequence length="111" mass="12190">MGPMVIGILLFPHSWLWALFHSDCPFPSFLVSLLSCQLLSSIQWDSVSILTSKFQCSHCFANPPVNALVLLIFVLPYIGGTTLCHYISVLDRLPNTAMAVAAACFCEVISK</sequence>
<dbReference type="AlphaFoldDB" id="A0A0C3B0U5"/>
<reference evidence="2" key="2">
    <citation type="submission" date="2015-01" db="EMBL/GenBank/DDBJ databases">
        <title>Evolutionary Origins and Diversification of the Mycorrhizal Mutualists.</title>
        <authorList>
            <consortium name="DOE Joint Genome Institute"/>
            <consortium name="Mycorrhizal Genomics Consortium"/>
            <person name="Kohler A."/>
            <person name="Kuo A."/>
            <person name="Nagy L.G."/>
            <person name="Floudas D."/>
            <person name="Copeland A."/>
            <person name="Barry K.W."/>
            <person name="Cichocki N."/>
            <person name="Veneault-Fourrey C."/>
            <person name="LaButti K."/>
            <person name="Lindquist E.A."/>
            <person name="Lipzen A."/>
            <person name="Lundell T."/>
            <person name="Morin E."/>
            <person name="Murat C."/>
            <person name="Riley R."/>
            <person name="Ohm R."/>
            <person name="Sun H."/>
            <person name="Tunlid A."/>
            <person name="Henrissat B."/>
            <person name="Grigoriev I.V."/>
            <person name="Hibbett D.S."/>
            <person name="Martin F."/>
        </authorList>
    </citation>
    <scope>NUCLEOTIDE SEQUENCE [LARGE SCALE GENOMIC DNA]</scope>
    <source>
        <strain evidence="2">Foug A</strain>
    </source>
</reference>
<proteinExistence type="predicted"/>
<keyword evidence="2" id="KW-1185">Reference proteome</keyword>
<dbReference type="Proteomes" id="UP000053989">
    <property type="component" value="Unassembled WGS sequence"/>
</dbReference>
<accession>A0A0C3B0U5</accession>
<dbReference type="InParanoid" id="A0A0C3B0U5"/>
<dbReference type="HOGENOM" id="CLU_2159877_0_0_1"/>
<reference evidence="1 2" key="1">
    <citation type="submission" date="2014-04" db="EMBL/GenBank/DDBJ databases">
        <authorList>
            <consortium name="DOE Joint Genome Institute"/>
            <person name="Kuo A."/>
            <person name="Kohler A."/>
            <person name="Nagy L.G."/>
            <person name="Floudas D."/>
            <person name="Copeland A."/>
            <person name="Barry K.W."/>
            <person name="Cichocki N."/>
            <person name="Veneault-Fourrey C."/>
            <person name="LaButti K."/>
            <person name="Lindquist E.A."/>
            <person name="Lipzen A."/>
            <person name="Lundell T."/>
            <person name="Morin E."/>
            <person name="Murat C."/>
            <person name="Sun H."/>
            <person name="Tunlid A."/>
            <person name="Henrissat B."/>
            <person name="Grigoriev I.V."/>
            <person name="Hibbett D.S."/>
            <person name="Martin F."/>
            <person name="Nordberg H.P."/>
            <person name="Cantor M.N."/>
            <person name="Hua S.X."/>
        </authorList>
    </citation>
    <scope>NUCLEOTIDE SEQUENCE [LARGE SCALE GENOMIC DNA]</scope>
    <source>
        <strain evidence="1 2">Foug A</strain>
    </source>
</reference>
<protein>
    <submittedName>
        <fullName evidence="1">Uncharacterized protein</fullName>
    </submittedName>
</protein>
<evidence type="ECO:0000313" key="1">
    <source>
        <dbReference type="EMBL" id="KIM70892.1"/>
    </source>
</evidence>
<gene>
    <name evidence="1" type="ORF">SCLCIDRAFT_175415</name>
</gene>